<keyword evidence="6 7" id="KW-0732">Signal</keyword>
<dbReference type="InterPro" id="IPR000010">
    <property type="entry name" value="Cystatin_dom"/>
</dbReference>
<keyword evidence="3" id="KW-0964">Secreted</keyword>
<dbReference type="VEuPathDB" id="VectorBase:ISCP_009920"/>
<name>A0A4D5RGK5_IXOSC</name>
<protein>
    <submittedName>
        <fullName evidence="9">Putative cystatin</fullName>
    </submittedName>
</protein>
<reference evidence="9" key="1">
    <citation type="submission" date="2019-04" db="EMBL/GenBank/DDBJ databases">
        <title>An insight into the mialome of Ixodes scapularis.</title>
        <authorList>
            <person name="Ribeiro J.M."/>
            <person name="Mather T.N."/>
            <person name="Karim S."/>
        </authorList>
    </citation>
    <scope>NUCLEOTIDE SEQUENCE</scope>
</reference>
<keyword evidence="5" id="KW-0789">Thiol protease inhibitor</keyword>
<dbReference type="Gene3D" id="3.10.450.10">
    <property type="match status" value="1"/>
</dbReference>
<evidence type="ECO:0000313" key="9">
    <source>
        <dbReference type="EMBL" id="MOY36039.1"/>
    </source>
</evidence>
<comment type="similarity">
    <text evidence="2">Belongs to the cystatin family.</text>
</comment>
<dbReference type="OrthoDB" id="10007179at2759"/>
<feature type="chain" id="PRO_5020035058" evidence="7">
    <location>
        <begin position="20"/>
        <end position="141"/>
    </location>
</feature>
<dbReference type="CDD" id="cd00042">
    <property type="entry name" value="CY"/>
    <property type="match status" value="1"/>
</dbReference>
<dbReference type="Pfam" id="PF00031">
    <property type="entry name" value="Cystatin"/>
    <property type="match status" value="1"/>
</dbReference>
<evidence type="ECO:0000256" key="2">
    <source>
        <dbReference type="ARBA" id="ARBA00009403"/>
    </source>
</evidence>
<dbReference type="PANTHER" id="PTHR46186:SF2">
    <property type="entry name" value="CYSTATIN"/>
    <property type="match status" value="1"/>
</dbReference>
<dbReference type="GO" id="GO:0005576">
    <property type="term" value="C:extracellular region"/>
    <property type="evidence" value="ECO:0007669"/>
    <property type="project" value="UniProtKB-SubCell"/>
</dbReference>
<dbReference type="VEuPathDB" id="VectorBase:ISCI002036"/>
<dbReference type="InterPro" id="IPR046350">
    <property type="entry name" value="Cystatin_sf"/>
</dbReference>
<sequence>MSLLNAALVCSVVVSLSTAFPGIWRRHHPDVDPRYKEWAHFAISSQVEGRTNYDTLLKLLSVESQVIAGVDYKLKMMVAESTCVVGKDWYSRTRCHPKVDAVSIQQPSTPVFVASEAASELEGFTCAKEALFPRCFLVWCL</sequence>
<dbReference type="AlphaFoldDB" id="A0A4D5RGK5"/>
<dbReference type="SUPFAM" id="SSF54403">
    <property type="entry name" value="Cystatin/monellin"/>
    <property type="match status" value="1"/>
</dbReference>
<keyword evidence="4" id="KW-0646">Protease inhibitor</keyword>
<proteinExistence type="inferred from homology"/>
<dbReference type="GO" id="GO:0004869">
    <property type="term" value="F:cysteine-type endopeptidase inhibitor activity"/>
    <property type="evidence" value="ECO:0007669"/>
    <property type="project" value="UniProtKB-KW"/>
</dbReference>
<evidence type="ECO:0000259" key="8">
    <source>
        <dbReference type="Pfam" id="PF00031"/>
    </source>
</evidence>
<evidence type="ECO:0000256" key="4">
    <source>
        <dbReference type="ARBA" id="ARBA00022690"/>
    </source>
</evidence>
<evidence type="ECO:0000256" key="3">
    <source>
        <dbReference type="ARBA" id="ARBA00022525"/>
    </source>
</evidence>
<evidence type="ECO:0000256" key="7">
    <source>
        <dbReference type="SAM" id="SignalP"/>
    </source>
</evidence>
<feature type="domain" description="Cystatin" evidence="8">
    <location>
        <begin position="31"/>
        <end position="89"/>
    </location>
</feature>
<organism evidence="9">
    <name type="scientific">Ixodes scapularis</name>
    <name type="common">Black-legged tick</name>
    <name type="synonym">Deer tick</name>
    <dbReference type="NCBI Taxonomy" id="6945"/>
    <lineage>
        <taxon>Eukaryota</taxon>
        <taxon>Metazoa</taxon>
        <taxon>Ecdysozoa</taxon>
        <taxon>Arthropoda</taxon>
        <taxon>Chelicerata</taxon>
        <taxon>Arachnida</taxon>
        <taxon>Acari</taxon>
        <taxon>Parasitiformes</taxon>
        <taxon>Ixodida</taxon>
        <taxon>Ixodoidea</taxon>
        <taxon>Ixodidae</taxon>
        <taxon>Ixodinae</taxon>
        <taxon>Ixodes</taxon>
    </lineage>
</organism>
<dbReference type="EMBL" id="GHJT01002068">
    <property type="protein sequence ID" value="MOY36039.1"/>
    <property type="molecule type" value="Transcribed_RNA"/>
</dbReference>
<evidence type="ECO:0000256" key="6">
    <source>
        <dbReference type="ARBA" id="ARBA00022729"/>
    </source>
</evidence>
<feature type="signal peptide" evidence="7">
    <location>
        <begin position="1"/>
        <end position="19"/>
    </location>
</feature>
<dbReference type="VEuPathDB" id="VectorBase:ISCW002216"/>
<comment type="subcellular location">
    <subcellularLocation>
        <location evidence="1">Secreted</location>
    </subcellularLocation>
</comment>
<evidence type="ECO:0000256" key="5">
    <source>
        <dbReference type="ARBA" id="ARBA00022704"/>
    </source>
</evidence>
<evidence type="ECO:0000256" key="1">
    <source>
        <dbReference type="ARBA" id="ARBA00004613"/>
    </source>
</evidence>
<accession>A0A4D5RGK5</accession>
<dbReference type="PANTHER" id="PTHR46186">
    <property type="entry name" value="CYSTATIN"/>
    <property type="match status" value="1"/>
</dbReference>